<dbReference type="PANTHER" id="PTHR11941">
    <property type="entry name" value="ENOYL-COA HYDRATASE-RELATED"/>
    <property type="match status" value="1"/>
</dbReference>
<dbReference type="InterPro" id="IPR001753">
    <property type="entry name" value="Enoyl-CoA_hydra/iso"/>
</dbReference>
<reference evidence="4 5" key="1">
    <citation type="journal article" date="2012" name="J. Bacteriol.">
        <title>Genome sequence of the pathogenic Herbaspirillum seropedicae strain Os34, isolated from rice roots.</title>
        <authorList>
            <person name="Ye W."/>
            <person name="Ye S."/>
            <person name="Liu J."/>
            <person name="Chang S."/>
            <person name="Chen M."/>
            <person name="Zhu B."/>
            <person name="Guo L."/>
            <person name="An Q."/>
        </authorList>
    </citation>
    <scope>NUCLEOTIDE SEQUENCE [LARGE SCALE GENOMIC DNA]</scope>
    <source>
        <strain evidence="4 5">Os34</strain>
    </source>
</reference>
<accession>A0A6M3ZXQ4</accession>
<comment type="similarity">
    <text evidence="1 3">Belongs to the enoyl-CoA hydratase/isomerase family.</text>
</comment>
<keyword evidence="2" id="KW-0456">Lyase</keyword>
<dbReference type="InterPro" id="IPR018376">
    <property type="entry name" value="Enoyl-CoA_hyd/isom_CS"/>
</dbReference>
<dbReference type="FunFam" id="3.90.226.10:FF:000009">
    <property type="entry name" value="Carnitinyl-CoA dehydratase"/>
    <property type="match status" value="1"/>
</dbReference>
<evidence type="ECO:0000313" key="5">
    <source>
        <dbReference type="Proteomes" id="UP000501648"/>
    </source>
</evidence>
<dbReference type="EMBL" id="CP008956">
    <property type="protein sequence ID" value="QJQ03131.1"/>
    <property type="molecule type" value="Genomic_DNA"/>
</dbReference>
<dbReference type="PROSITE" id="PS00166">
    <property type="entry name" value="ENOYL_COA_HYDRATASE"/>
    <property type="match status" value="1"/>
</dbReference>
<dbReference type="Proteomes" id="UP000501648">
    <property type="component" value="Chromosome"/>
</dbReference>
<evidence type="ECO:0000256" key="1">
    <source>
        <dbReference type="ARBA" id="ARBA00005254"/>
    </source>
</evidence>
<dbReference type="Gene3D" id="3.90.226.10">
    <property type="entry name" value="2-enoyl-CoA Hydratase, Chain A, domain 1"/>
    <property type="match status" value="1"/>
</dbReference>
<dbReference type="CDD" id="cd06558">
    <property type="entry name" value="crotonase-like"/>
    <property type="match status" value="1"/>
</dbReference>
<dbReference type="GO" id="GO:0016836">
    <property type="term" value="F:hydro-lyase activity"/>
    <property type="evidence" value="ECO:0007669"/>
    <property type="project" value="UniProtKB-ARBA"/>
</dbReference>
<sequence length="262" mass="28143">MQEPLPHDDILVARHGEQVLHLSLNRPAVRNALRNQSLQEIVQELARAEQDDSVRAVVISGNDQAFAAGADLNEMIHKDAIATQLDVRAQYWRAIARFPKPLLAAVNGYALGAGCELLMHADIAIAGRSARIGQPEINVGTIPGAGGTQRLIRTVGKPLAMKMVLSGEFITAEQALQAGLVAEVVDDDATLERSLALATRIAQKSPLAVRLAKEAMLQSFELGLEAGLLLERKSFSLMAASADRQEGIAAFQEKRAAVFSGR</sequence>
<name>A0A6M3ZXQ4_9BURK</name>
<dbReference type="InterPro" id="IPR014748">
    <property type="entry name" value="Enoyl-CoA_hydra_C"/>
</dbReference>
<dbReference type="InterPro" id="IPR029045">
    <property type="entry name" value="ClpP/crotonase-like_dom_sf"/>
</dbReference>
<evidence type="ECO:0000313" key="4">
    <source>
        <dbReference type="EMBL" id="QJQ03131.1"/>
    </source>
</evidence>
<gene>
    <name evidence="4" type="ORF">C798_23730</name>
</gene>
<dbReference type="AlphaFoldDB" id="A0A6M3ZXQ4"/>
<evidence type="ECO:0000256" key="3">
    <source>
        <dbReference type="RuleBase" id="RU003707"/>
    </source>
</evidence>
<dbReference type="PANTHER" id="PTHR11941:SF54">
    <property type="entry name" value="ENOYL-COA HYDRATASE, MITOCHONDRIAL"/>
    <property type="match status" value="1"/>
</dbReference>
<dbReference type="Gene3D" id="1.10.12.10">
    <property type="entry name" value="Lyase 2-enoyl-coa Hydratase, Chain A, domain 2"/>
    <property type="match status" value="1"/>
</dbReference>
<dbReference type="Pfam" id="PF00378">
    <property type="entry name" value="ECH_1"/>
    <property type="match status" value="1"/>
</dbReference>
<dbReference type="SUPFAM" id="SSF52096">
    <property type="entry name" value="ClpP/crotonase"/>
    <property type="match status" value="1"/>
</dbReference>
<dbReference type="FunFam" id="1.10.12.10:FF:000001">
    <property type="entry name" value="Probable enoyl-CoA hydratase, mitochondrial"/>
    <property type="match status" value="1"/>
</dbReference>
<evidence type="ECO:0000256" key="2">
    <source>
        <dbReference type="ARBA" id="ARBA00023239"/>
    </source>
</evidence>
<dbReference type="RefSeq" id="WP_017453734.1">
    <property type="nucleotide sequence ID" value="NZ_CP008956.1"/>
</dbReference>
<dbReference type="GO" id="GO:0006635">
    <property type="term" value="P:fatty acid beta-oxidation"/>
    <property type="evidence" value="ECO:0007669"/>
    <property type="project" value="TreeGrafter"/>
</dbReference>
<protein>
    <submittedName>
        <fullName evidence="4">2,3-dehydroadipyl-CoA hydratase</fullName>
    </submittedName>
</protein>
<organism evidence="4 5">
    <name type="scientific">Herbaspirillum rubrisubalbicans Os34</name>
    <dbReference type="NCBI Taxonomy" id="1235827"/>
    <lineage>
        <taxon>Bacteria</taxon>
        <taxon>Pseudomonadati</taxon>
        <taxon>Pseudomonadota</taxon>
        <taxon>Betaproteobacteria</taxon>
        <taxon>Burkholderiales</taxon>
        <taxon>Oxalobacteraceae</taxon>
        <taxon>Herbaspirillum</taxon>
    </lineage>
</organism>
<proteinExistence type="inferred from homology"/>